<dbReference type="InterPro" id="IPR009618">
    <property type="entry name" value="Erp"/>
</dbReference>
<feature type="region of interest" description="Disordered" evidence="1">
    <location>
        <begin position="1"/>
        <end position="30"/>
    </location>
</feature>
<dbReference type="EMBL" id="JACHGM010000011">
    <property type="protein sequence ID" value="MBB5141764.1"/>
    <property type="molecule type" value="Genomic_DNA"/>
</dbReference>
<comment type="caution">
    <text evidence="2">The sequence shown here is derived from an EMBL/GenBank/DDBJ whole genome shotgun (WGS) entry which is preliminary data.</text>
</comment>
<dbReference type="AlphaFoldDB" id="A0AB34Z4X2"/>
<accession>A0AB34Z4X2</accession>
<protein>
    <submittedName>
        <fullName evidence="2">Uncharacterized protein</fullName>
    </submittedName>
</protein>
<feature type="compositionally biased region" description="Basic and acidic residues" evidence="1">
    <location>
        <begin position="1"/>
        <end position="11"/>
    </location>
</feature>
<reference evidence="2 3" key="1">
    <citation type="submission" date="2020-08" db="EMBL/GenBank/DDBJ databases">
        <title>Genomic Encyclopedia of Type Strains, Phase IV (KMG-IV): sequencing the most valuable type-strain genomes for metagenomic binning, comparative biology and taxonomic classification.</title>
        <authorList>
            <person name="Goeker M."/>
        </authorList>
    </citation>
    <scope>NUCLEOTIDE SEQUENCE [LARGE SCALE GENOMIC DNA]</scope>
    <source>
        <strain evidence="2 3">DSM 10508</strain>
    </source>
</reference>
<gene>
    <name evidence="2" type="ORF">HNP63_001185</name>
</gene>
<name>A0AB34Z4X2_BORAF</name>
<evidence type="ECO:0000256" key="1">
    <source>
        <dbReference type="SAM" id="MobiDB-lite"/>
    </source>
</evidence>
<evidence type="ECO:0000313" key="2">
    <source>
        <dbReference type="EMBL" id="MBB5141764.1"/>
    </source>
</evidence>
<evidence type="ECO:0000313" key="3">
    <source>
        <dbReference type="Proteomes" id="UP000529652"/>
    </source>
</evidence>
<sequence length="77" mass="8951">MEKLSTTRGDLRATLSEGNQKYTRSDKKPILKEPVRVSKIESNSDKLKSELKRVKEYLKDKSNFEKIKEYIANSSDE</sequence>
<dbReference type="Proteomes" id="UP000529652">
    <property type="component" value="Unassembled WGS sequence"/>
</dbReference>
<organism evidence="2 3">
    <name type="scientific">Borreliella afzelii</name>
    <name type="common">Borrelia afzelii</name>
    <dbReference type="NCBI Taxonomy" id="29518"/>
    <lineage>
        <taxon>Bacteria</taxon>
        <taxon>Pseudomonadati</taxon>
        <taxon>Spirochaetota</taxon>
        <taxon>Spirochaetia</taxon>
        <taxon>Spirochaetales</taxon>
        <taxon>Borreliaceae</taxon>
        <taxon>Borreliella</taxon>
    </lineage>
</organism>
<proteinExistence type="predicted"/>
<dbReference type="Pfam" id="PF06780">
    <property type="entry name" value="Erp_C"/>
    <property type="match status" value="1"/>
</dbReference>